<proteinExistence type="predicted"/>
<dbReference type="AlphaFoldDB" id="A0A4Z1L743"/>
<evidence type="ECO:0000256" key="1">
    <source>
        <dbReference type="SAM" id="MobiDB-lite"/>
    </source>
</evidence>
<evidence type="ECO:0000313" key="3">
    <source>
        <dbReference type="Proteomes" id="UP000297280"/>
    </source>
</evidence>
<feature type="region of interest" description="Disordered" evidence="1">
    <location>
        <begin position="106"/>
        <end position="154"/>
    </location>
</feature>
<comment type="caution">
    <text evidence="2">The sequence shown here is derived from an EMBL/GenBank/DDBJ whole genome shotgun (WGS) entry which is preliminary data.</text>
</comment>
<feature type="compositionally biased region" description="Polar residues" evidence="1">
    <location>
        <begin position="136"/>
        <end position="154"/>
    </location>
</feature>
<accession>A0A4Z1L743</accession>
<feature type="compositionally biased region" description="Basic and acidic residues" evidence="1">
    <location>
        <begin position="111"/>
        <end position="135"/>
    </location>
</feature>
<evidence type="ECO:0000313" key="2">
    <source>
        <dbReference type="EMBL" id="TGO92567.1"/>
    </source>
</evidence>
<feature type="compositionally biased region" description="Basic and acidic residues" evidence="1">
    <location>
        <begin position="76"/>
        <end position="88"/>
    </location>
</feature>
<protein>
    <submittedName>
        <fullName evidence="2">Uncharacterized protein</fullName>
    </submittedName>
</protein>
<dbReference type="OrthoDB" id="3560685at2759"/>
<name>A0A4Z1L743_9HELO</name>
<dbReference type="EMBL" id="PQXO01000001">
    <property type="protein sequence ID" value="TGO92567.1"/>
    <property type="molecule type" value="Genomic_DNA"/>
</dbReference>
<gene>
    <name evidence="2" type="ORF">BPOR_0001g00520</name>
</gene>
<dbReference type="Proteomes" id="UP000297280">
    <property type="component" value="Unassembled WGS sequence"/>
</dbReference>
<keyword evidence="3" id="KW-1185">Reference proteome</keyword>
<reference evidence="2 3" key="1">
    <citation type="submission" date="2017-12" db="EMBL/GenBank/DDBJ databases">
        <title>Comparative genomics of Botrytis spp.</title>
        <authorList>
            <person name="Valero-Jimenez C.A."/>
            <person name="Tapia P."/>
            <person name="Veloso J."/>
            <person name="Silva-Moreno E."/>
            <person name="Staats M."/>
            <person name="Valdes J.H."/>
            <person name="Van Kan J.A.L."/>
        </authorList>
    </citation>
    <scope>NUCLEOTIDE SEQUENCE [LARGE SCALE GENOMIC DNA]</scope>
    <source>
        <strain evidence="2 3">MUCL3349</strain>
    </source>
</reference>
<feature type="region of interest" description="Disordered" evidence="1">
    <location>
        <begin position="50"/>
        <end position="88"/>
    </location>
</feature>
<sequence>MLTNPPISPLLFLQAGLPKCRTRGLFLGISRLSTKEREYGVAKLVDNGRGNLKRPTRNTFASAGRKGGNVNGENLNKGHEYHMSGEDINTSRDWEKDEIVESLPEKQSLQKAKESVSYRKTSEYANKHPSGEVKTNKSFINTNTHTNGSPAPETNFTIRRYEIFGDSPQIRKAGLVRRVG</sequence>
<organism evidence="2 3">
    <name type="scientific">Botrytis porri</name>
    <dbReference type="NCBI Taxonomy" id="87229"/>
    <lineage>
        <taxon>Eukaryota</taxon>
        <taxon>Fungi</taxon>
        <taxon>Dikarya</taxon>
        <taxon>Ascomycota</taxon>
        <taxon>Pezizomycotina</taxon>
        <taxon>Leotiomycetes</taxon>
        <taxon>Helotiales</taxon>
        <taxon>Sclerotiniaceae</taxon>
        <taxon>Botrytis</taxon>
    </lineage>
</organism>